<evidence type="ECO:0000259" key="2">
    <source>
        <dbReference type="Pfam" id="PF07762"/>
    </source>
</evidence>
<protein>
    <recommendedName>
        <fullName evidence="2">DUF1618 domain-containing protein</fullName>
    </recommendedName>
</protein>
<evidence type="ECO:0000313" key="4">
    <source>
        <dbReference type="Proteomes" id="UP000000768"/>
    </source>
</evidence>
<reference evidence="4" key="2">
    <citation type="journal article" date="2018" name="Plant J.">
        <title>The Sorghum bicolor reference genome: improved assembly, gene annotations, a transcriptome atlas, and signatures of genome organization.</title>
        <authorList>
            <person name="McCormick R.F."/>
            <person name="Truong S.K."/>
            <person name="Sreedasyam A."/>
            <person name="Jenkins J."/>
            <person name="Shu S."/>
            <person name="Sims D."/>
            <person name="Kennedy M."/>
            <person name="Amirebrahimi M."/>
            <person name="Weers B.D."/>
            <person name="McKinley B."/>
            <person name="Mattison A."/>
            <person name="Morishige D.T."/>
            <person name="Grimwood J."/>
            <person name="Schmutz J."/>
            <person name="Mullet J.E."/>
        </authorList>
    </citation>
    <scope>NUCLEOTIDE SEQUENCE [LARGE SCALE GENOMIC DNA]</scope>
    <source>
        <strain evidence="4">cv. BTx623</strain>
    </source>
</reference>
<accession>A0A1B6Q771</accession>
<feature type="compositionally biased region" description="Basic and acidic residues" evidence="1">
    <location>
        <begin position="453"/>
        <end position="465"/>
    </location>
</feature>
<evidence type="ECO:0000256" key="1">
    <source>
        <dbReference type="SAM" id="MobiDB-lite"/>
    </source>
</evidence>
<proteinExistence type="predicted"/>
<dbReference type="FunCoup" id="A0A1B6Q771">
    <property type="interactions" value="613"/>
</dbReference>
<dbReference type="EMBL" id="CM000762">
    <property type="protein sequence ID" value="KXG33760.1"/>
    <property type="molecule type" value="Genomic_DNA"/>
</dbReference>
<gene>
    <name evidence="3" type="ORF">SORBI_3003G368800</name>
</gene>
<keyword evidence="4" id="KW-1185">Reference proteome</keyword>
<dbReference type="PANTHER" id="PTHR33074">
    <property type="entry name" value="EXPRESSED PROTEIN-RELATED"/>
    <property type="match status" value="1"/>
</dbReference>
<feature type="domain" description="DUF1618" evidence="2">
    <location>
        <begin position="228"/>
        <end position="389"/>
    </location>
</feature>
<dbReference type="Pfam" id="PF07762">
    <property type="entry name" value="DUF1618"/>
    <property type="match status" value="1"/>
</dbReference>
<organism evidence="3 4">
    <name type="scientific">Sorghum bicolor</name>
    <name type="common">Sorghum</name>
    <name type="synonym">Sorghum vulgare</name>
    <dbReference type="NCBI Taxonomy" id="4558"/>
    <lineage>
        <taxon>Eukaryota</taxon>
        <taxon>Viridiplantae</taxon>
        <taxon>Streptophyta</taxon>
        <taxon>Embryophyta</taxon>
        <taxon>Tracheophyta</taxon>
        <taxon>Spermatophyta</taxon>
        <taxon>Magnoliopsida</taxon>
        <taxon>Liliopsida</taxon>
        <taxon>Poales</taxon>
        <taxon>Poaceae</taxon>
        <taxon>PACMAD clade</taxon>
        <taxon>Panicoideae</taxon>
        <taxon>Andropogonodae</taxon>
        <taxon>Andropogoneae</taxon>
        <taxon>Sorghinae</taxon>
        <taxon>Sorghum</taxon>
    </lineage>
</organism>
<dbReference type="ExpressionAtlas" id="A0A1B6Q771">
    <property type="expression patterns" value="baseline and differential"/>
</dbReference>
<name>A0A1B6Q771_SORBI</name>
<dbReference type="eggNOG" id="ENOG502R571">
    <property type="taxonomic scope" value="Eukaryota"/>
</dbReference>
<dbReference type="OMA" id="WRPDCEV"/>
<evidence type="ECO:0000313" key="3">
    <source>
        <dbReference type="EMBL" id="KXG33760.1"/>
    </source>
</evidence>
<reference evidence="3 4" key="1">
    <citation type="journal article" date="2009" name="Nature">
        <title>The Sorghum bicolor genome and the diversification of grasses.</title>
        <authorList>
            <person name="Paterson A.H."/>
            <person name="Bowers J.E."/>
            <person name="Bruggmann R."/>
            <person name="Dubchak I."/>
            <person name="Grimwood J."/>
            <person name="Gundlach H."/>
            <person name="Haberer G."/>
            <person name="Hellsten U."/>
            <person name="Mitros T."/>
            <person name="Poliakov A."/>
            <person name="Schmutz J."/>
            <person name="Spannagl M."/>
            <person name="Tang H."/>
            <person name="Wang X."/>
            <person name="Wicker T."/>
            <person name="Bharti A.K."/>
            <person name="Chapman J."/>
            <person name="Feltus F.A."/>
            <person name="Gowik U."/>
            <person name="Grigoriev I.V."/>
            <person name="Lyons E."/>
            <person name="Maher C.A."/>
            <person name="Martis M."/>
            <person name="Narechania A."/>
            <person name="Otillar R.P."/>
            <person name="Penning B.W."/>
            <person name="Salamov A.A."/>
            <person name="Wang Y."/>
            <person name="Zhang L."/>
            <person name="Carpita N.C."/>
            <person name="Freeling M."/>
            <person name="Gingle A.R."/>
            <person name="Hash C.T."/>
            <person name="Keller B."/>
            <person name="Klein P."/>
            <person name="Kresovich S."/>
            <person name="McCann M.C."/>
            <person name="Ming R."/>
            <person name="Peterson D.G."/>
            <person name="Mehboob-ur-Rahman"/>
            <person name="Ware D."/>
            <person name="Westhoff P."/>
            <person name="Mayer K.F."/>
            <person name="Messing J."/>
            <person name="Rokhsar D.S."/>
        </authorList>
    </citation>
    <scope>NUCLEOTIDE SEQUENCE [LARGE SCALE GENOMIC DNA]</scope>
    <source>
        <strain evidence="4">cv. BTx623</strain>
    </source>
</reference>
<dbReference type="InterPro" id="IPR011676">
    <property type="entry name" value="DUF1618"/>
</dbReference>
<dbReference type="Proteomes" id="UP000000768">
    <property type="component" value="Chromosome 3"/>
</dbReference>
<dbReference type="OrthoDB" id="665770at2759"/>
<dbReference type="Gramene" id="KXG33760">
    <property type="protein sequence ID" value="KXG33760"/>
    <property type="gene ID" value="SORBI_3003G368800"/>
</dbReference>
<dbReference type="AlphaFoldDB" id="A0A1B6Q771"/>
<dbReference type="InParanoid" id="A0A1B6Q771"/>
<sequence length="494" mass="56076">MAAVATVSSCVPPTLPECDGYDAAVLVDMRCYIADLPNSTTARGTTSSGLPIQVTFHAARPPLLSHLCVHCPDLVLKSKPRVVATDADLVLLRVPIDPKVTSDIRYWDYFLYKPRSHRLDLLPNPHPRSFDDTATALLSREDGGWYAVAALSIRCPVHKRNSDVVVKWEFDLHLYRSDDVSKGWISKRMSVKEFVRDTLVPLPDAVDRLYHETGKTIVLGGERGTVAWVDLWRGLFLCDVLEEPPVLRDLPLPEPTRGNWSRLLQQWIPNCLRDITINRHKDTIKYIEMEIWKPRVVKTMPNSYLEWARHNNSCSQVIIPGGWKATTWTMAIPVGSFADWRPDCEVEVKDVTVDASDPHHSDLLSKLTSSNTLQELAYPTISMDDDVVYLLSRTTPRNMRKLELVVAIDLRKKIVQGVAELDVQKDFIFMPSYCTSEICRFLRKSTCAKEELKQTENKAIKATEKEEGEPTEMHVKGPSSRKKYVKRPVNLFDA</sequence>
<feature type="region of interest" description="Disordered" evidence="1">
    <location>
        <begin position="453"/>
        <end position="494"/>
    </location>
</feature>
<dbReference type="PANTHER" id="PTHR33074:SF113">
    <property type="entry name" value="DUF1618 DOMAIN-CONTAINING PROTEIN"/>
    <property type="match status" value="1"/>
</dbReference>